<keyword evidence="2" id="KW-1133">Transmembrane helix</keyword>
<keyword evidence="4" id="KW-1185">Reference proteome</keyword>
<keyword evidence="2" id="KW-0812">Transmembrane</keyword>
<reference evidence="3 4" key="1">
    <citation type="submission" date="2016-07" db="EMBL/GenBank/DDBJ databases">
        <title>Pervasive Adenine N6-methylation of Active Genes in Fungi.</title>
        <authorList>
            <consortium name="DOE Joint Genome Institute"/>
            <person name="Mondo S.J."/>
            <person name="Dannebaum R.O."/>
            <person name="Kuo R.C."/>
            <person name="Labutti K."/>
            <person name="Haridas S."/>
            <person name="Kuo A."/>
            <person name="Salamov A."/>
            <person name="Ahrendt S.R."/>
            <person name="Lipzen A."/>
            <person name="Sullivan W."/>
            <person name="Andreopoulos W.B."/>
            <person name="Clum A."/>
            <person name="Lindquist E."/>
            <person name="Daum C."/>
            <person name="Ramamoorthy G.K."/>
            <person name="Gryganskyi A."/>
            <person name="Culley D."/>
            <person name="Magnuson J.K."/>
            <person name="James T.Y."/>
            <person name="O'Malley M.A."/>
            <person name="Stajich J.E."/>
            <person name="Spatafora J.W."/>
            <person name="Visel A."/>
            <person name="Grigoriev I.V."/>
        </authorList>
    </citation>
    <scope>NUCLEOTIDE SEQUENCE [LARGE SCALE GENOMIC DNA]</scope>
    <source>
        <strain evidence="3 4">PL171</strain>
    </source>
</reference>
<feature type="transmembrane region" description="Helical" evidence="2">
    <location>
        <begin position="63"/>
        <end position="84"/>
    </location>
</feature>
<evidence type="ECO:0000313" key="4">
    <source>
        <dbReference type="Proteomes" id="UP000193411"/>
    </source>
</evidence>
<evidence type="ECO:0000256" key="1">
    <source>
        <dbReference type="SAM" id="MobiDB-lite"/>
    </source>
</evidence>
<comment type="caution">
    <text evidence="3">The sequence shown here is derived from an EMBL/GenBank/DDBJ whole genome shotgun (WGS) entry which is preliminary data.</text>
</comment>
<feature type="compositionally biased region" description="Basic and acidic residues" evidence="1">
    <location>
        <begin position="176"/>
        <end position="188"/>
    </location>
</feature>
<feature type="region of interest" description="Disordered" evidence="1">
    <location>
        <begin position="176"/>
        <end position="203"/>
    </location>
</feature>
<feature type="region of interest" description="Disordered" evidence="1">
    <location>
        <begin position="91"/>
        <end position="136"/>
    </location>
</feature>
<protein>
    <submittedName>
        <fullName evidence="3">Uncharacterized protein</fullName>
    </submittedName>
</protein>
<feature type="compositionally biased region" description="Low complexity" evidence="1">
    <location>
        <begin position="29"/>
        <end position="46"/>
    </location>
</feature>
<feature type="compositionally biased region" description="Polar residues" evidence="1">
    <location>
        <begin position="1"/>
        <end position="14"/>
    </location>
</feature>
<dbReference type="Proteomes" id="UP000193411">
    <property type="component" value="Unassembled WGS sequence"/>
</dbReference>
<name>A0A1Y2I283_9FUNG</name>
<organism evidence="3 4">
    <name type="scientific">Catenaria anguillulae PL171</name>
    <dbReference type="NCBI Taxonomy" id="765915"/>
    <lineage>
        <taxon>Eukaryota</taxon>
        <taxon>Fungi</taxon>
        <taxon>Fungi incertae sedis</taxon>
        <taxon>Blastocladiomycota</taxon>
        <taxon>Blastocladiomycetes</taxon>
        <taxon>Blastocladiales</taxon>
        <taxon>Catenariaceae</taxon>
        <taxon>Catenaria</taxon>
    </lineage>
</organism>
<dbReference type="EMBL" id="MCFL01000002">
    <property type="protein sequence ID" value="ORZ40976.1"/>
    <property type="molecule type" value="Genomic_DNA"/>
</dbReference>
<feature type="region of interest" description="Disordered" evidence="1">
    <location>
        <begin position="1"/>
        <end position="54"/>
    </location>
</feature>
<evidence type="ECO:0000256" key="2">
    <source>
        <dbReference type="SAM" id="Phobius"/>
    </source>
</evidence>
<evidence type="ECO:0000313" key="3">
    <source>
        <dbReference type="EMBL" id="ORZ40976.1"/>
    </source>
</evidence>
<keyword evidence="2" id="KW-0472">Membrane</keyword>
<sequence>MSACPTSAASSSLDQLAPFATVSGGSGGTNSTNGTSGTDGTDGTDGTAKDPATIIPDPKIKSAIIAGAGVGGFGLAALLGYVVYRRIRKPIPRPITNPSPSSSTHKPDQDSSDTTGRSVSDDMLFGPPAHIDPSGWNRAPLASLHVPTQLRSLPPSPPAPESVVDTRIQVILGGRGRDDQTAEQEHEPLFLGPAPATLACPRQ</sequence>
<dbReference type="AlphaFoldDB" id="A0A1Y2I283"/>
<accession>A0A1Y2I283</accession>
<proteinExistence type="predicted"/>
<gene>
    <name evidence="3" type="ORF">BCR44DRAFT_345201</name>
</gene>